<keyword evidence="2" id="KW-0812">Transmembrane</keyword>
<name>A0A2T7NF34_POMCA</name>
<keyword evidence="5" id="KW-1185">Reference proteome</keyword>
<dbReference type="InterPro" id="IPR037883">
    <property type="entry name" value="Knr4/Smi1-like_sf"/>
</dbReference>
<keyword evidence="2" id="KW-1133">Transmembrane helix</keyword>
<reference evidence="4 5" key="1">
    <citation type="submission" date="2018-04" db="EMBL/GenBank/DDBJ databases">
        <title>The genome of golden apple snail Pomacea canaliculata provides insight into stress tolerance and invasive adaptation.</title>
        <authorList>
            <person name="Liu C."/>
            <person name="Liu B."/>
            <person name="Ren Y."/>
            <person name="Zhang Y."/>
            <person name="Wang H."/>
            <person name="Li S."/>
            <person name="Jiang F."/>
            <person name="Yin L."/>
            <person name="Zhang G."/>
            <person name="Qian W."/>
            <person name="Fan W."/>
        </authorList>
    </citation>
    <scope>NUCLEOTIDE SEQUENCE [LARGE SCALE GENOMIC DNA]</scope>
    <source>
        <strain evidence="4">SZHN2017</strain>
        <tissue evidence="4">Muscle</tissue>
    </source>
</reference>
<comment type="caution">
    <text evidence="4">The sequence shown here is derived from an EMBL/GenBank/DDBJ whole genome shotgun (WGS) entry which is preliminary data.</text>
</comment>
<protein>
    <recommendedName>
        <fullName evidence="3">Knr4/Smi1-like domain-containing protein</fullName>
    </recommendedName>
</protein>
<dbReference type="SUPFAM" id="SSF160631">
    <property type="entry name" value="SMI1/KNR4-like"/>
    <property type="match status" value="1"/>
</dbReference>
<dbReference type="PANTHER" id="PTHR31854">
    <property type="entry name" value="TUBULIN POLYGLUTAMYLASE COMPLEX SUBUNIT 2"/>
    <property type="match status" value="1"/>
</dbReference>
<dbReference type="Proteomes" id="UP000245119">
    <property type="component" value="Linkage Group LG13"/>
</dbReference>
<organism evidence="4 5">
    <name type="scientific">Pomacea canaliculata</name>
    <name type="common">Golden apple snail</name>
    <dbReference type="NCBI Taxonomy" id="400727"/>
    <lineage>
        <taxon>Eukaryota</taxon>
        <taxon>Metazoa</taxon>
        <taxon>Spiralia</taxon>
        <taxon>Lophotrochozoa</taxon>
        <taxon>Mollusca</taxon>
        <taxon>Gastropoda</taxon>
        <taxon>Caenogastropoda</taxon>
        <taxon>Architaenioglossa</taxon>
        <taxon>Ampullarioidea</taxon>
        <taxon>Ampullariidae</taxon>
        <taxon>Pomacea</taxon>
    </lineage>
</organism>
<gene>
    <name evidence="4" type="ORF">C0Q70_20288</name>
</gene>
<feature type="compositionally biased region" description="Basic and acidic residues" evidence="1">
    <location>
        <begin position="71"/>
        <end position="81"/>
    </location>
</feature>
<proteinExistence type="predicted"/>
<dbReference type="InterPro" id="IPR018958">
    <property type="entry name" value="Knr4/Smi1-like_dom"/>
</dbReference>
<evidence type="ECO:0000256" key="2">
    <source>
        <dbReference type="SAM" id="Phobius"/>
    </source>
</evidence>
<feature type="compositionally biased region" description="Polar residues" evidence="1">
    <location>
        <begin position="311"/>
        <end position="323"/>
    </location>
</feature>
<accession>A0A2T7NF34</accession>
<evidence type="ECO:0000313" key="5">
    <source>
        <dbReference type="Proteomes" id="UP000245119"/>
    </source>
</evidence>
<dbReference type="InterPro" id="IPR039231">
    <property type="entry name" value="TPGS2"/>
</dbReference>
<keyword evidence="2" id="KW-0472">Membrane</keyword>
<dbReference type="EMBL" id="PZQS01000013">
    <property type="protein sequence ID" value="PVD19797.1"/>
    <property type="molecule type" value="Genomic_DNA"/>
</dbReference>
<dbReference type="AlphaFoldDB" id="A0A2T7NF34"/>
<dbReference type="SMART" id="SM00860">
    <property type="entry name" value="SMI1_KNR4"/>
    <property type="match status" value="1"/>
</dbReference>
<feature type="domain" description="Knr4/Smi1-like" evidence="3">
    <location>
        <begin position="80"/>
        <end position="231"/>
    </location>
</feature>
<dbReference type="OrthoDB" id="10249691at2759"/>
<feature type="transmembrane region" description="Helical" evidence="2">
    <location>
        <begin position="12"/>
        <end position="36"/>
    </location>
</feature>
<feature type="region of interest" description="Disordered" evidence="1">
    <location>
        <begin position="50"/>
        <end position="84"/>
    </location>
</feature>
<evidence type="ECO:0000256" key="1">
    <source>
        <dbReference type="SAM" id="MobiDB-lite"/>
    </source>
</evidence>
<dbReference type="PANTHER" id="PTHR31854:SF2">
    <property type="entry name" value="TUBULIN POLYGLUTAMYLASE COMPLEX SUBUNIT 2"/>
    <property type="match status" value="1"/>
</dbReference>
<evidence type="ECO:0000259" key="3">
    <source>
        <dbReference type="SMART" id="SM00860"/>
    </source>
</evidence>
<feature type="region of interest" description="Disordered" evidence="1">
    <location>
        <begin position="300"/>
        <end position="342"/>
    </location>
</feature>
<dbReference type="STRING" id="400727.A0A2T7NF34"/>
<evidence type="ECO:0000313" key="4">
    <source>
        <dbReference type="EMBL" id="PVD19797.1"/>
    </source>
</evidence>
<sequence>MSRGETGSHAISALAASGVISTATTCVPILALALAVRRWVSELASRGLSPARVSKEGSSRPGSSYSKPGVHKIESNEKPPAERPAIIAWEQRNTTFLPEDLKNFFMTSDGFNMNWSVVMETGTVPVGRLHVNGIGQLQRLDLNSDAVSSTTPNVSILDPDSDDDTDNPSKPKFSGGFRIFELDPCNGYGKVCMVYRDSKPTTGEMTSEIWFLDRALGWHYLAATFTDYFRLMIMHLGLPHWQYAFTDFGVPPQSKQWFHLYAQVRFEIDLHCIADVKAATTVNAASKTLFDPSKVFKGKNEKKKVTGTGQSGSVQNANTSSTHNRSKKPPVSSARCVQADLV</sequence>